<reference evidence="2" key="1">
    <citation type="submission" date="2024-04" db="EMBL/GenBank/DDBJ databases">
        <title>Salinicola lusitanus LLJ914,a marine bacterium isolated from the Okinawa Trough.</title>
        <authorList>
            <person name="Li J."/>
        </authorList>
    </citation>
    <scope>NUCLEOTIDE SEQUENCE [LARGE SCALE GENOMIC DNA]</scope>
</reference>
<comment type="caution">
    <text evidence="1">The sequence shown here is derived from an EMBL/GenBank/DDBJ whole genome shotgun (WGS) entry which is preliminary data.</text>
</comment>
<proteinExistence type="predicted"/>
<gene>
    <name evidence="1" type="ORF">WMY93_007514</name>
</gene>
<sequence length="222" mass="24445">MRATNFSWWRRSGQGGFGIQSSLGVASSVATHRCASPPEPISSHRSTLMVYLAAISCWHCEVNGTTVGHDRNISLFLTGARRLNPPRRPMSPSWDLSLVLEVLQSPPFEPVSQVSYKWLSWKTAFLLAMASGSRKSSALSTQHLARWVVEVIKHAYVSQNRPVPAGVRCHSSWAAMHGVPLEVICAAASWSSPSTSARFYRVNLIPAHPLDGILHQHRSLTP</sequence>
<accession>A0AAW0PD72</accession>
<protein>
    <submittedName>
        <fullName evidence="1">Uncharacterized protein</fullName>
    </submittedName>
</protein>
<dbReference type="EMBL" id="JBBPFD010000005">
    <property type="protein sequence ID" value="KAK7925204.1"/>
    <property type="molecule type" value="Genomic_DNA"/>
</dbReference>
<organism evidence="1 2">
    <name type="scientific">Mugilogobius chulae</name>
    <name type="common">yellowstripe goby</name>
    <dbReference type="NCBI Taxonomy" id="88201"/>
    <lineage>
        <taxon>Eukaryota</taxon>
        <taxon>Metazoa</taxon>
        <taxon>Chordata</taxon>
        <taxon>Craniata</taxon>
        <taxon>Vertebrata</taxon>
        <taxon>Euteleostomi</taxon>
        <taxon>Actinopterygii</taxon>
        <taxon>Neopterygii</taxon>
        <taxon>Teleostei</taxon>
        <taxon>Neoteleostei</taxon>
        <taxon>Acanthomorphata</taxon>
        <taxon>Gobiaria</taxon>
        <taxon>Gobiiformes</taxon>
        <taxon>Gobioidei</taxon>
        <taxon>Gobiidae</taxon>
        <taxon>Gobionellinae</taxon>
        <taxon>Mugilogobius</taxon>
    </lineage>
</organism>
<name>A0AAW0PD72_9GOBI</name>
<dbReference type="AlphaFoldDB" id="A0AAW0PD72"/>
<dbReference type="PANTHER" id="PTHR35617">
    <property type="entry name" value="PHAGE_INTEGRASE DOMAIN-CONTAINING PROTEIN"/>
    <property type="match status" value="1"/>
</dbReference>
<evidence type="ECO:0000313" key="1">
    <source>
        <dbReference type="EMBL" id="KAK7925204.1"/>
    </source>
</evidence>
<evidence type="ECO:0000313" key="2">
    <source>
        <dbReference type="Proteomes" id="UP001460270"/>
    </source>
</evidence>
<dbReference type="Proteomes" id="UP001460270">
    <property type="component" value="Unassembled WGS sequence"/>
</dbReference>
<keyword evidence="2" id="KW-1185">Reference proteome</keyword>
<dbReference type="PANTHER" id="PTHR35617:SF3">
    <property type="entry name" value="CORE-BINDING (CB) DOMAIN-CONTAINING PROTEIN"/>
    <property type="match status" value="1"/>
</dbReference>